<dbReference type="CDD" id="cd04301">
    <property type="entry name" value="NAT_SF"/>
    <property type="match status" value="1"/>
</dbReference>
<dbReference type="InterPro" id="IPR052523">
    <property type="entry name" value="Trichothecene_AcTrans"/>
</dbReference>
<name>A0AAC8PZV6_9BACT</name>
<evidence type="ECO:0000259" key="1">
    <source>
        <dbReference type="PROSITE" id="PS51186"/>
    </source>
</evidence>
<dbReference type="KEGG" id="age:AA314_00035"/>
<dbReference type="InterPro" id="IPR016181">
    <property type="entry name" value="Acyl_CoA_acyltransferase"/>
</dbReference>
<dbReference type="EMBL" id="CP011509">
    <property type="protein sequence ID" value="AKI98408.1"/>
    <property type="molecule type" value="Genomic_DNA"/>
</dbReference>
<dbReference type="AlphaFoldDB" id="A0AAC8PZV6"/>
<dbReference type="Gene3D" id="3.40.630.30">
    <property type="match status" value="1"/>
</dbReference>
<dbReference type="Pfam" id="PF00583">
    <property type="entry name" value="Acetyltransf_1"/>
    <property type="match status" value="1"/>
</dbReference>
<dbReference type="Proteomes" id="UP000035579">
    <property type="component" value="Chromosome"/>
</dbReference>
<protein>
    <submittedName>
        <fullName evidence="3">Acetyltransferase (GNAT) family protein</fullName>
    </submittedName>
    <submittedName>
        <fullName evidence="2">GCN5-related N-acetyltransferase</fullName>
    </submittedName>
</protein>
<dbReference type="RefSeq" id="WP_053065930.1">
    <property type="nucleotide sequence ID" value="NZ_CP011509.1"/>
</dbReference>
<dbReference type="PANTHER" id="PTHR42791:SF1">
    <property type="entry name" value="N-ACETYLTRANSFERASE DOMAIN-CONTAINING PROTEIN"/>
    <property type="match status" value="1"/>
</dbReference>
<dbReference type="PANTHER" id="PTHR42791">
    <property type="entry name" value="GNAT FAMILY ACETYLTRANSFERASE"/>
    <property type="match status" value="1"/>
</dbReference>
<dbReference type="GO" id="GO:0016747">
    <property type="term" value="F:acyltransferase activity, transferring groups other than amino-acyl groups"/>
    <property type="evidence" value="ECO:0007669"/>
    <property type="project" value="InterPro"/>
</dbReference>
<keyword evidence="5" id="KW-1185">Reference proteome</keyword>
<gene>
    <name evidence="2" type="ORF">AA314_00035</name>
    <name evidence="3" type="ORF">ATI61_12157</name>
</gene>
<dbReference type="Proteomes" id="UP000256345">
    <property type="component" value="Unassembled WGS sequence"/>
</dbReference>
<dbReference type="EMBL" id="QUMU01000021">
    <property type="protein sequence ID" value="REG20492.1"/>
    <property type="molecule type" value="Genomic_DNA"/>
</dbReference>
<reference evidence="2 4" key="1">
    <citation type="submission" date="2015-05" db="EMBL/GenBank/DDBJ databases">
        <title>Genome assembly of Archangium gephyra DSM 2261.</title>
        <authorList>
            <person name="Sharma G."/>
            <person name="Subramanian S."/>
        </authorList>
    </citation>
    <scope>NUCLEOTIDE SEQUENCE [LARGE SCALE GENOMIC DNA]</scope>
    <source>
        <strain evidence="2 4">DSM 2261</strain>
    </source>
</reference>
<sequence>MEIRTIEASDQAAVLDTLTLAFATDPVTRYWWPGASDYLRWWPQVVFAQGERGFEHRGVSATERFEGVAMWLPPGVHADPARMAALDMPGTEEDEAIAGELRVEMQRHHPAQPHWYLLALGVDPRFQGRGVGSALLRHTLARIDAEGAPAYLEASNPTLIPFYERHGFKVAAVIEVRDVPPLTPMFRPGRA</sequence>
<dbReference type="PROSITE" id="PS51186">
    <property type="entry name" value="GNAT"/>
    <property type="match status" value="1"/>
</dbReference>
<accession>A0AAC8PZV6</accession>
<feature type="domain" description="N-acetyltransferase" evidence="1">
    <location>
        <begin position="1"/>
        <end position="190"/>
    </location>
</feature>
<evidence type="ECO:0000313" key="4">
    <source>
        <dbReference type="Proteomes" id="UP000035579"/>
    </source>
</evidence>
<evidence type="ECO:0000313" key="5">
    <source>
        <dbReference type="Proteomes" id="UP000256345"/>
    </source>
</evidence>
<reference evidence="3 5" key="2">
    <citation type="submission" date="2018-08" db="EMBL/GenBank/DDBJ databases">
        <title>Genomic Encyclopedia of Archaeal and Bacterial Type Strains, Phase II (KMG-II): from individual species to whole genera.</title>
        <authorList>
            <person name="Goeker M."/>
        </authorList>
    </citation>
    <scope>NUCLEOTIDE SEQUENCE [LARGE SCALE GENOMIC DNA]</scope>
    <source>
        <strain evidence="3 5">DSM 2261</strain>
    </source>
</reference>
<evidence type="ECO:0000313" key="3">
    <source>
        <dbReference type="EMBL" id="REG20492.1"/>
    </source>
</evidence>
<proteinExistence type="predicted"/>
<dbReference type="SUPFAM" id="SSF55729">
    <property type="entry name" value="Acyl-CoA N-acyltransferases (Nat)"/>
    <property type="match status" value="1"/>
</dbReference>
<organism evidence="2 4">
    <name type="scientific">Archangium gephyra</name>
    <dbReference type="NCBI Taxonomy" id="48"/>
    <lineage>
        <taxon>Bacteria</taxon>
        <taxon>Pseudomonadati</taxon>
        <taxon>Myxococcota</taxon>
        <taxon>Myxococcia</taxon>
        <taxon>Myxococcales</taxon>
        <taxon>Cystobacterineae</taxon>
        <taxon>Archangiaceae</taxon>
        <taxon>Archangium</taxon>
    </lineage>
</organism>
<dbReference type="InterPro" id="IPR000182">
    <property type="entry name" value="GNAT_dom"/>
</dbReference>
<evidence type="ECO:0000313" key="2">
    <source>
        <dbReference type="EMBL" id="AKI98408.1"/>
    </source>
</evidence>